<evidence type="ECO:0000259" key="5">
    <source>
        <dbReference type="Pfam" id="PF01625"/>
    </source>
</evidence>
<comment type="catalytic activity">
    <reaction evidence="4">
        <text>[thioredoxin]-disulfide + L-methionine + H2O = L-methionine (S)-S-oxide + [thioredoxin]-dithiol</text>
        <dbReference type="Rhea" id="RHEA:19993"/>
        <dbReference type="Rhea" id="RHEA-COMP:10698"/>
        <dbReference type="Rhea" id="RHEA-COMP:10700"/>
        <dbReference type="ChEBI" id="CHEBI:15377"/>
        <dbReference type="ChEBI" id="CHEBI:29950"/>
        <dbReference type="ChEBI" id="CHEBI:50058"/>
        <dbReference type="ChEBI" id="CHEBI:57844"/>
        <dbReference type="ChEBI" id="CHEBI:58772"/>
        <dbReference type="EC" id="1.8.4.11"/>
    </reaction>
</comment>
<sequence>MDKRLQKIALGGGCHWCTEAVFQSLKGVERVEQGYIASTRANSSFSEGVIVHFNPELITLAMLIEIHLYTHRSTSAHSFRTKYRSAVYTFSAKKHKEATGILLKLQLDFDYQLVTQVLPFSEFKASRESLQDYYFSNPEKPFCERYIEPKIQLLLDKYRTQVNSDRLSGDY</sequence>
<feature type="domain" description="Peptide methionine sulphoxide reductase MsrA" evidence="5">
    <location>
        <begin position="7"/>
        <end position="143"/>
    </location>
</feature>
<evidence type="ECO:0000256" key="4">
    <source>
        <dbReference type="ARBA" id="ARBA00048782"/>
    </source>
</evidence>
<keyword evidence="2" id="KW-0560">Oxidoreductase</keyword>
<dbReference type="RefSeq" id="WP_128760827.1">
    <property type="nucleotide sequence ID" value="NZ_QOVI01000003.1"/>
</dbReference>
<name>A0A4Q0NVW7_9FLAO</name>
<dbReference type="Proteomes" id="UP000289821">
    <property type="component" value="Unassembled WGS sequence"/>
</dbReference>
<dbReference type="Gene3D" id="3.30.1060.10">
    <property type="entry name" value="Peptide methionine sulphoxide reductase MsrA"/>
    <property type="match status" value="1"/>
</dbReference>
<dbReference type="Pfam" id="PF01625">
    <property type="entry name" value="PMSR"/>
    <property type="match status" value="1"/>
</dbReference>
<dbReference type="InterPro" id="IPR036509">
    <property type="entry name" value="Met_Sox_Rdtase_MsrA_sf"/>
</dbReference>
<evidence type="ECO:0000256" key="1">
    <source>
        <dbReference type="ARBA" id="ARBA00012502"/>
    </source>
</evidence>
<dbReference type="AlphaFoldDB" id="A0A4Q0NVW7"/>
<dbReference type="EMBL" id="QOVI01000003">
    <property type="protein sequence ID" value="RXG15227.1"/>
    <property type="molecule type" value="Genomic_DNA"/>
</dbReference>
<organism evidence="6 7">
    <name type="scientific">Leeuwenhoekiella aestuarii</name>
    <dbReference type="NCBI Taxonomy" id="2249426"/>
    <lineage>
        <taxon>Bacteria</taxon>
        <taxon>Pseudomonadati</taxon>
        <taxon>Bacteroidota</taxon>
        <taxon>Flavobacteriia</taxon>
        <taxon>Flavobacteriales</taxon>
        <taxon>Flavobacteriaceae</taxon>
        <taxon>Leeuwenhoekiella</taxon>
    </lineage>
</organism>
<proteinExistence type="predicted"/>
<evidence type="ECO:0000313" key="6">
    <source>
        <dbReference type="EMBL" id="RXG15227.1"/>
    </source>
</evidence>
<dbReference type="PANTHER" id="PTHR43774">
    <property type="entry name" value="PEPTIDE METHIONINE SULFOXIDE REDUCTASE"/>
    <property type="match status" value="1"/>
</dbReference>
<evidence type="ECO:0000256" key="3">
    <source>
        <dbReference type="ARBA" id="ARBA00047806"/>
    </source>
</evidence>
<dbReference type="SUPFAM" id="SSF55068">
    <property type="entry name" value="Peptide methionine sulfoxide reductase"/>
    <property type="match status" value="1"/>
</dbReference>
<protein>
    <recommendedName>
        <fullName evidence="1">peptide-methionine (S)-S-oxide reductase</fullName>
        <ecNumber evidence="1">1.8.4.11</ecNumber>
    </recommendedName>
</protein>
<reference evidence="6 7" key="1">
    <citation type="submission" date="2018-07" db="EMBL/GenBank/DDBJ databases">
        <title>Leeuwenhoekiella genomics.</title>
        <authorList>
            <person name="Tahon G."/>
            <person name="Willems A."/>
        </authorList>
    </citation>
    <scope>NUCLEOTIDE SEQUENCE [LARGE SCALE GENOMIC DNA]</scope>
    <source>
        <strain evidence="6 7">R-50232</strain>
    </source>
</reference>
<accession>A0A4Q0NVW7</accession>
<dbReference type="InterPro" id="IPR002569">
    <property type="entry name" value="Met_Sox_Rdtase_MsrA_dom"/>
</dbReference>
<dbReference type="PANTHER" id="PTHR43774:SF1">
    <property type="entry name" value="PEPTIDE METHIONINE SULFOXIDE REDUCTASE MSRA 2"/>
    <property type="match status" value="1"/>
</dbReference>
<evidence type="ECO:0000313" key="7">
    <source>
        <dbReference type="Proteomes" id="UP000289821"/>
    </source>
</evidence>
<evidence type="ECO:0000256" key="2">
    <source>
        <dbReference type="ARBA" id="ARBA00023002"/>
    </source>
</evidence>
<dbReference type="GO" id="GO:0008113">
    <property type="term" value="F:peptide-methionine (S)-S-oxide reductase activity"/>
    <property type="evidence" value="ECO:0007669"/>
    <property type="project" value="UniProtKB-EC"/>
</dbReference>
<comment type="catalytic activity">
    <reaction evidence="3">
        <text>L-methionyl-[protein] + [thioredoxin]-disulfide + H2O = L-methionyl-(S)-S-oxide-[protein] + [thioredoxin]-dithiol</text>
        <dbReference type="Rhea" id="RHEA:14217"/>
        <dbReference type="Rhea" id="RHEA-COMP:10698"/>
        <dbReference type="Rhea" id="RHEA-COMP:10700"/>
        <dbReference type="Rhea" id="RHEA-COMP:12313"/>
        <dbReference type="Rhea" id="RHEA-COMP:12315"/>
        <dbReference type="ChEBI" id="CHEBI:15377"/>
        <dbReference type="ChEBI" id="CHEBI:16044"/>
        <dbReference type="ChEBI" id="CHEBI:29950"/>
        <dbReference type="ChEBI" id="CHEBI:44120"/>
        <dbReference type="ChEBI" id="CHEBI:50058"/>
        <dbReference type="EC" id="1.8.4.11"/>
    </reaction>
</comment>
<dbReference type="OrthoDB" id="4174719at2"/>
<gene>
    <name evidence="6" type="ORF">DSM04_103115</name>
</gene>
<comment type="caution">
    <text evidence="6">The sequence shown here is derived from an EMBL/GenBank/DDBJ whole genome shotgun (WGS) entry which is preliminary data.</text>
</comment>
<dbReference type="EC" id="1.8.4.11" evidence="1"/>
<keyword evidence="7" id="KW-1185">Reference proteome</keyword>